<protein>
    <submittedName>
        <fullName evidence="2">Uncharacterized protein</fullName>
    </submittedName>
</protein>
<reference evidence="2" key="1">
    <citation type="submission" date="2023-10" db="EMBL/GenBank/DDBJ databases">
        <authorList>
            <person name="Chen Y."/>
            <person name="Shah S."/>
            <person name="Dougan E. K."/>
            <person name="Thang M."/>
            <person name="Chan C."/>
        </authorList>
    </citation>
    <scope>NUCLEOTIDE SEQUENCE [LARGE SCALE GENOMIC DNA]</scope>
</reference>
<evidence type="ECO:0000256" key="1">
    <source>
        <dbReference type="SAM" id="MobiDB-lite"/>
    </source>
</evidence>
<feature type="region of interest" description="Disordered" evidence="1">
    <location>
        <begin position="86"/>
        <end position="106"/>
    </location>
</feature>
<keyword evidence="3" id="KW-1185">Reference proteome</keyword>
<gene>
    <name evidence="2" type="ORF">PCOR1329_LOCUS41861</name>
</gene>
<feature type="compositionally biased region" description="Basic and acidic residues" evidence="1">
    <location>
        <begin position="94"/>
        <end position="105"/>
    </location>
</feature>
<accession>A0ABN9TSD4</accession>
<comment type="caution">
    <text evidence="2">The sequence shown here is derived from an EMBL/GenBank/DDBJ whole genome shotgun (WGS) entry which is preliminary data.</text>
</comment>
<dbReference type="EMBL" id="CAUYUJ010015032">
    <property type="protein sequence ID" value="CAK0849091.1"/>
    <property type="molecule type" value="Genomic_DNA"/>
</dbReference>
<dbReference type="Proteomes" id="UP001189429">
    <property type="component" value="Unassembled WGS sequence"/>
</dbReference>
<feature type="region of interest" description="Disordered" evidence="1">
    <location>
        <begin position="143"/>
        <end position="172"/>
    </location>
</feature>
<name>A0ABN9TSD4_9DINO</name>
<evidence type="ECO:0000313" key="3">
    <source>
        <dbReference type="Proteomes" id="UP001189429"/>
    </source>
</evidence>
<feature type="non-terminal residue" evidence="2">
    <location>
        <position position="172"/>
    </location>
</feature>
<proteinExistence type="predicted"/>
<sequence>MSAATSPLAAHLPVYELDGVFLRHVSHNLGSHVEGFVQAARRLRRLGLLSDTLIKKLVVLDTTYSTARHINNASCSTFFGAVVSDSRTRAHQRRPPDRQPSDVDSHWPQPDLQSHFVFKQEAQVFTPGLVTAVTVPDVNPVTETEVSSSRTDVSAQRHYSTNQQCRFGHHHY</sequence>
<feature type="compositionally biased region" description="Polar residues" evidence="1">
    <location>
        <begin position="143"/>
        <end position="165"/>
    </location>
</feature>
<organism evidence="2 3">
    <name type="scientific">Prorocentrum cordatum</name>
    <dbReference type="NCBI Taxonomy" id="2364126"/>
    <lineage>
        <taxon>Eukaryota</taxon>
        <taxon>Sar</taxon>
        <taxon>Alveolata</taxon>
        <taxon>Dinophyceae</taxon>
        <taxon>Prorocentrales</taxon>
        <taxon>Prorocentraceae</taxon>
        <taxon>Prorocentrum</taxon>
    </lineage>
</organism>
<evidence type="ECO:0000313" key="2">
    <source>
        <dbReference type="EMBL" id="CAK0849091.1"/>
    </source>
</evidence>